<dbReference type="GO" id="GO:0030198">
    <property type="term" value="P:extracellular matrix organization"/>
    <property type="evidence" value="ECO:0000318"/>
    <property type="project" value="GO_Central"/>
</dbReference>
<keyword evidence="11" id="KW-0325">Glycoprotein</keyword>
<dbReference type="Pfam" id="PF00045">
    <property type="entry name" value="Hemopexin"/>
    <property type="match status" value="1"/>
</dbReference>
<feature type="binding site" evidence="13">
    <location>
        <position position="546"/>
    </location>
    <ligand>
        <name>Zn(2+)</name>
        <dbReference type="ChEBI" id="CHEBI:29105"/>
        <label>1</label>
    </ligand>
</feature>
<protein>
    <submittedName>
        <fullName evidence="21">Matrix metalloproteinase-21</fullName>
    </submittedName>
</protein>
<evidence type="ECO:0000256" key="6">
    <source>
        <dbReference type="ARBA" id="ARBA00022801"/>
    </source>
</evidence>
<dbReference type="GO" id="GO:0030574">
    <property type="term" value="P:collagen catabolic process"/>
    <property type="evidence" value="ECO:0000318"/>
    <property type="project" value="GO_Central"/>
</dbReference>
<feature type="transmembrane region" description="Helical" evidence="17">
    <location>
        <begin position="265"/>
        <end position="289"/>
    </location>
</feature>
<dbReference type="AGR" id="Xenbase:XB-GENE-29081943"/>
<evidence type="ECO:0000256" key="4">
    <source>
        <dbReference type="ARBA" id="ARBA00022729"/>
    </source>
</evidence>
<dbReference type="SUPFAM" id="SSF50923">
    <property type="entry name" value="Hemopexin-like domain"/>
    <property type="match status" value="1"/>
</dbReference>
<feature type="binding site" evidence="13">
    <location>
        <position position="690"/>
    </location>
    <ligand>
        <name>Ca(2+)</name>
        <dbReference type="ChEBI" id="CHEBI:29108"/>
        <label>4</label>
    </ligand>
</feature>
<dbReference type="PANTHER" id="PTHR10201">
    <property type="entry name" value="MATRIX METALLOPROTEINASE"/>
    <property type="match status" value="1"/>
</dbReference>
<accession>A0A8J1IZE9</accession>
<feature type="transmembrane region" description="Helical" evidence="17">
    <location>
        <begin position="145"/>
        <end position="167"/>
    </location>
</feature>
<feature type="repeat" description="Hemopexin" evidence="15">
    <location>
        <begin position="743"/>
        <end position="791"/>
    </location>
</feature>
<dbReference type="SMART" id="SM00120">
    <property type="entry name" value="HX"/>
    <property type="match status" value="4"/>
</dbReference>
<dbReference type="SUPFAM" id="SSF141571">
    <property type="entry name" value="Pentapeptide repeat-like"/>
    <property type="match status" value="1"/>
</dbReference>
<dbReference type="AlphaFoldDB" id="A0A8J1IZE9"/>
<evidence type="ECO:0000256" key="15">
    <source>
        <dbReference type="PROSITE-ProRule" id="PRU01011"/>
    </source>
</evidence>
<keyword evidence="17" id="KW-1133">Transmembrane helix</keyword>
<feature type="binding site" evidence="13">
    <location>
        <position position="552"/>
    </location>
    <ligand>
        <name>Ca(2+)</name>
        <dbReference type="ChEBI" id="CHEBI:29108"/>
        <label>2</label>
    </ligand>
</feature>
<dbReference type="FunFam" id="2.110.10.10:FF:000012">
    <property type="entry name" value="Matrix metallopeptidase 21"/>
    <property type="match status" value="1"/>
</dbReference>
<dbReference type="CDD" id="cd04278">
    <property type="entry name" value="ZnMc_MMP"/>
    <property type="match status" value="1"/>
</dbReference>
<feature type="repeat" description="Hemopexin" evidence="15">
    <location>
        <begin position="798"/>
        <end position="848"/>
    </location>
</feature>
<gene>
    <name evidence="21 22" type="primary">LOC100493912</name>
</gene>
<feature type="binding site" evidence="13">
    <location>
        <position position="578"/>
    </location>
    <ligand>
        <name>Zn(2+)</name>
        <dbReference type="ChEBI" id="CHEBI:29105"/>
        <label>2</label>
        <note>catalytic</note>
    </ligand>
</feature>
<keyword evidence="8 13" id="KW-0106">Calcium</keyword>
<dbReference type="OrthoDB" id="406838at2759"/>
<evidence type="ECO:0000313" key="20">
    <source>
        <dbReference type="Proteomes" id="UP000008143"/>
    </source>
</evidence>
<feature type="binding site" evidence="13">
    <location>
        <position position="559"/>
    </location>
    <ligand>
        <name>Ca(2+)</name>
        <dbReference type="ChEBI" id="CHEBI:29108"/>
        <label>1</label>
    </ligand>
</feature>
<dbReference type="RefSeq" id="XP_031750963.1">
    <property type="nucleotide sequence ID" value="XM_031895103.1"/>
</dbReference>
<keyword evidence="3 13" id="KW-0479">Metal-binding</keyword>
<evidence type="ECO:0000259" key="19">
    <source>
        <dbReference type="SMART" id="SM00235"/>
    </source>
</evidence>
<dbReference type="SMART" id="SM00235">
    <property type="entry name" value="ZnMc"/>
    <property type="match status" value="1"/>
</dbReference>
<evidence type="ECO:0000256" key="5">
    <source>
        <dbReference type="ARBA" id="ARBA00022737"/>
    </source>
</evidence>
<dbReference type="InterPro" id="IPR006026">
    <property type="entry name" value="Peptidase_Metallo"/>
</dbReference>
<evidence type="ECO:0000256" key="3">
    <source>
        <dbReference type="ARBA" id="ARBA00022723"/>
    </source>
</evidence>
<keyword evidence="20" id="KW-1185">Reference proteome</keyword>
<feature type="chain" id="PRO_5035312711" evidence="18">
    <location>
        <begin position="26"/>
        <end position="861"/>
    </location>
</feature>
<evidence type="ECO:0000256" key="1">
    <source>
        <dbReference type="ARBA" id="ARBA00010370"/>
    </source>
</evidence>
<feature type="binding site" evidence="13">
    <location>
        <position position="588"/>
    </location>
    <ligand>
        <name>Zn(2+)</name>
        <dbReference type="ChEBI" id="CHEBI:29105"/>
        <label>2</label>
        <note>catalytic</note>
    </ligand>
</feature>
<feature type="transmembrane region" description="Helical" evidence="17">
    <location>
        <begin position="234"/>
        <end position="259"/>
    </location>
</feature>
<keyword evidence="5" id="KW-0677">Repeat</keyword>
<dbReference type="SUPFAM" id="SSF47090">
    <property type="entry name" value="PGBD-like"/>
    <property type="match status" value="1"/>
</dbReference>
<feature type="active site" evidence="12">
    <location>
        <position position="579"/>
    </location>
</feature>
<evidence type="ECO:0000256" key="17">
    <source>
        <dbReference type="SAM" id="Phobius"/>
    </source>
</evidence>
<feature type="repeat" description="Hemopexin" evidence="15">
    <location>
        <begin position="629"/>
        <end position="684"/>
    </location>
</feature>
<sequence>MSPANLATCSFVCIFFPLICPVSWALIGCVPGECCLLGCVPGECCLLGCVPGECCLLGCVPGECCLLGCVPGEYCLLGCGAGGVLLAGLCAGGVLLAGLCAGGVLLAGLCAGGVLLAGLCAGGVLLAGLCAGGVLLAGLCAGGVLLAGLCAGGVLLAGLCAGGVLLAGLCAGGVLLAGLCAGGVLLAGLCAGGVLLAGLCAGGVLLSGLCAGGVLLAGLCAGGVLLAGLCAGGVLLAGLCAGGVLLAGLCAGGVLLAGLCAGGVLLSGLCAGGVLLAGLCARGVLLAGLCAGGRYLWKYGWVEPVNWESQPLHGNPPPTEENVIHPDRPHQEHLEKTPFDSVSPTDLELTLNPRFNGALRRFQEANKLEVTGRLDAATIMAMNVPRCGVPDHRVPEGVGAQPEDPEENGSTTLSINSESAEENRDTYEESAEEYQERGQALGLPAKRQVRRKRSQLLKAGAKRAAFSKLTLKWRLLGEGYSVWLSKEQQRYILRLAFRMWSEVVPLNFQEDLSSPAQLIDIKLGFGTRRHLGCSQLFDDMGREFAHAWQLGDIHFNDDEHFVPPNSEHGISLLKVAVHEIGHVLGLSHMNHLGSVMQPNYIPANGKMELGWTDRRAIQKIYGKCSGRFSTVFDWVHQEPDDLGHQVSHYNTYFFRRSWYWRYENSSNRTWYGYPQELKVGWEGIPHADIDAFLHFWTRNKRFTFFFKGKLYWRYDDQNDRAYRQDPEGHIYPRLISEGFPGIGGPIDTVFYDQRDHNIYFFHGRNVTAFGVESQKVLPGYPQAIEDEFPAVKSGDHPKGNLDAVYFSFSHKTIFFIKGSYVWHVATSADLPYNSLLPRYPINEQWTDICDVHPSMLSMPRR</sequence>
<dbReference type="GO" id="GO:0006508">
    <property type="term" value="P:proteolysis"/>
    <property type="evidence" value="ECO:0007669"/>
    <property type="project" value="UniProtKB-KW"/>
</dbReference>
<dbReference type="SUPFAM" id="SSF55486">
    <property type="entry name" value="Metalloproteases ('zincins'), catalytic domain"/>
    <property type="match status" value="1"/>
</dbReference>
<feature type="binding site" evidence="13">
    <location>
        <position position="804"/>
    </location>
    <ligand>
        <name>Ca(2+)</name>
        <dbReference type="ChEBI" id="CHEBI:29108"/>
        <label>5</label>
    </ligand>
</feature>
<feature type="compositionally biased region" description="Polar residues" evidence="16">
    <location>
        <begin position="408"/>
        <end position="418"/>
    </location>
</feature>
<dbReference type="PRINTS" id="PR00138">
    <property type="entry name" value="MATRIXIN"/>
</dbReference>
<keyword evidence="4 18" id="KW-0732">Signal</keyword>
<feature type="binding site" evidence="13">
    <location>
        <position position="802"/>
    </location>
    <ligand>
        <name>Ca(2+)</name>
        <dbReference type="ChEBI" id="CHEBI:29108"/>
        <label>4</label>
    </ligand>
</feature>
<keyword evidence="17" id="KW-0812">Transmembrane</keyword>
<feature type="transmembrane region" description="Helical" evidence="17">
    <location>
        <begin position="205"/>
        <end position="227"/>
    </location>
</feature>
<keyword evidence="2" id="KW-0645">Protease</keyword>
<evidence type="ECO:0000256" key="14">
    <source>
        <dbReference type="PIRSR" id="PIRSR621190-4"/>
    </source>
</evidence>
<name>A0A8J1IZE9_XENTR</name>
<feature type="transmembrane region" description="Helical" evidence="17">
    <location>
        <begin position="84"/>
        <end position="107"/>
    </location>
</feature>
<evidence type="ECO:0000256" key="18">
    <source>
        <dbReference type="SAM" id="SignalP"/>
    </source>
</evidence>
<feature type="binding site" evidence="13">
    <location>
        <position position="530"/>
    </location>
    <ligand>
        <name>Zn(2+)</name>
        <dbReference type="ChEBI" id="CHEBI:29105"/>
        <label>1</label>
    </ligand>
</feature>
<comment type="cofactor">
    <cofactor evidence="13">
        <name>Ca(2+)</name>
        <dbReference type="ChEBI" id="CHEBI:29108"/>
    </cofactor>
    <text evidence="13">Can bind about 5 Ca(2+) ions per subunit.</text>
</comment>
<dbReference type="GO" id="GO:0007368">
    <property type="term" value="P:determination of left/right symmetry"/>
    <property type="evidence" value="ECO:0007669"/>
    <property type="project" value="UniProtKB-ARBA"/>
</dbReference>
<evidence type="ECO:0000256" key="11">
    <source>
        <dbReference type="ARBA" id="ARBA00023180"/>
    </source>
</evidence>
<dbReference type="InterPro" id="IPR021190">
    <property type="entry name" value="Pept_M10A"/>
</dbReference>
<feature type="region of interest" description="Disordered" evidence="16">
    <location>
        <begin position="394"/>
        <end position="433"/>
    </location>
</feature>
<reference evidence="21" key="1">
    <citation type="submission" date="2025-08" db="UniProtKB">
        <authorList>
            <consortium name="RefSeq"/>
        </authorList>
    </citation>
    <scope>IDENTIFICATION</scope>
    <source>
        <strain evidence="21">Nigerian</strain>
        <tissue evidence="21">Liver and blood</tissue>
    </source>
</reference>
<dbReference type="Pfam" id="PF01471">
    <property type="entry name" value="PG_binding_1"/>
    <property type="match status" value="1"/>
</dbReference>
<evidence type="ECO:0000256" key="13">
    <source>
        <dbReference type="PIRSR" id="PIRSR621190-2"/>
    </source>
</evidence>
<evidence type="ECO:0000256" key="2">
    <source>
        <dbReference type="ARBA" id="ARBA00022670"/>
    </source>
</evidence>
<organism evidence="20 21">
    <name type="scientific">Xenopus tropicalis</name>
    <name type="common">Western clawed frog</name>
    <name type="synonym">Silurana tropicalis</name>
    <dbReference type="NCBI Taxonomy" id="8364"/>
    <lineage>
        <taxon>Eukaryota</taxon>
        <taxon>Metazoa</taxon>
        <taxon>Chordata</taxon>
        <taxon>Craniata</taxon>
        <taxon>Vertebrata</taxon>
        <taxon>Euteleostomi</taxon>
        <taxon>Amphibia</taxon>
        <taxon>Batrachia</taxon>
        <taxon>Anura</taxon>
        <taxon>Pipoidea</taxon>
        <taxon>Pipidae</taxon>
        <taxon>Xenopodinae</taxon>
        <taxon>Xenopus</taxon>
        <taxon>Silurana</taxon>
    </lineage>
</organism>
<dbReference type="GO" id="GO:0008270">
    <property type="term" value="F:zinc ion binding"/>
    <property type="evidence" value="ECO:0007669"/>
    <property type="project" value="InterPro"/>
</dbReference>
<feature type="binding site" evidence="13">
    <location>
        <position position="582"/>
    </location>
    <ligand>
        <name>Zn(2+)</name>
        <dbReference type="ChEBI" id="CHEBI:29105"/>
        <label>2</label>
        <note>catalytic</note>
    </ligand>
</feature>
<dbReference type="PANTHER" id="PTHR10201:SF325">
    <property type="entry name" value="MATRIX METALLOPROTEINASE-21"/>
    <property type="match status" value="1"/>
</dbReference>
<dbReference type="OMA" id="FFRRSWY"/>
<feature type="repeat" description="Hemopexin" evidence="15">
    <location>
        <begin position="686"/>
        <end position="742"/>
    </location>
</feature>
<evidence type="ECO:0000256" key="8">
    <source>
        <dbReference type="ARBA" id="ARBA00022837"/>
    </source>
</evidence>
<dbReference type="InterPro" id="IPR036365">
    <property type="entry name" value="PGBD-like_sf"/>
</dbReference>
<dbReference type="FunFam" id="2.110.10.10:FF:000031">
    <property type="entry name" value="matrix metalloproteinase-21-like"/>
    <property type="match status" value="1"/>
</dbReference>
<dbReference type="Xenbase" id="XB-GENE-29081943">
    <property type="gene designation" value="LOC100493912"/>
</dbReference>
<dbReference type="InterPro" id="IPR001818">
    <property type="entry name" value="Pept_M10_metallopeptidase"/>
</dbReference>
<dbReference type="KEGG" id="xtr:100493912"/>
<feature type="transmembrane region" description="Helical" evidence="17">
    <location>
        <begin position="114"/>
        <end position="139"/>
    </location>
</feature>
<evidence type="ECO:0000256" key="9">
    <source>
        <dbReference type="ARBA" id="ARBA00023049"/>
    </source>
</evidence>
<keyword evidence="17" id="KW-0472">Membrane</keyword>
<keyword evidence="9 21" id="KW-0482">Metalloprotease</keyword>
<dbReference type="Gene3D" id="2.110.10.10">
    <property type="entry name" value="Hemopexin-like domain"/>
    <property type="match status" value="2"/>
</dbReference>
<feature type="binding site" evidence="13">
    <location>
        <position position="520"/>
    </location>
    <ligand>
        <name>Ca(2+)</name>
        <dbReference type="ChEBI" id="CHEBI:29108"/>
        <label>2</label>
    </ligand>
</feature>
<evidence type="ECO:0000313" key="21">
    <source>
        <dbReference type="RefSeq" id="XP_031750963.1"/>
    </source>
</evidence>
<proteinExistence type="inferred from homology"/>
<feature type="binding site" evidence="13">
    <location>
        <position position="596"/>
    </location>
    <ligand>
        <name>Zn(2+)</name>
        <dbReference type="ChEBI" id="CHEBI:29105"/>
        <label>2</label>
        <note>catalytic</note>
    </ligand>
</feature>
<evidence type="ECO:0000256" key="7">
    <source>
        <dbReference type="ARBA" id="ARBA00022833"/>
    </source>
</evidence>
<evidence type="ECO:0000256" key="10">
    <source>
        <dbReference type="ARBA" id="ARBA00023157"/>
    </source>
</evidence>
<feature type="modified residue" description="Phosphotyrosine; by PKDCC" evidence="14">
    <location>
        <position position="731"/>
    </location>
</feature>
<dbReference type="InterPro" id="IPR033739">
    <property type="entry name" value="M10A_MMP"/>
</dbReference>
<dbReference type="Gene3D" id="3.40.390.10">
    <property type="entry name" value="Collagenase (Catalytic Domain)"/>
    <property type="match status" value="1"/>
</dbReference>
<dbReference type="InterPro" id="IPR036375">
    <property type="entry name" value="Hemopexin-like_dom_sf"/>
</dbReference>
<evidence type="ECO:0000313" key="22">
    <source>
        <dbReference type="Xenbase" id="XB-GENE-29081943"/>
    </source>
</evidence>
<comment type="cofactor">
    <cofactor evidence="13">
        <name>Zn(2+)</name>
        <dbReference type="ChEBI" id="CHEBI:29105"/>
    </cofactor>
    <text evidence="13">Binds 2 Zn(2+) ions per subunit.</text>
</comment>
<dbReference type="GeneID" id="100493912"/>
<comment type="similarity">
    <text evidence="1">Belongs to the peptidase M10A family.</text>
</comment>
<feature type="transmembrane region" description="Helical" evidence="17">
    <location>
        <begin position="174"/>
        <end position="199"/>
    </location>
</feature>
<dbReference type="GO" id="GO:0031012">
    <property type="term" value="C:extracellular matrix"/>
    <property type="evidence" value="ECO:0007669"/>
    <property type="project" value="InterPro"/>
</dbReference>
<dbReference type="GO" id="GO:0004222">
    <property type="term" value="F:metalloendopeptidase activity"/>
    <property type="evidence" value="ECO:0000318"/>
    <property type="project" value="GO_Central"/>
</dbReference>
<feature type="domain" description="Peptidase metallopeptidase" evidence="19">
    <location>
        <begin position="462"/>
        <end position="623"/>
    </location>
</feature>
<feature type="binding site" evidence="13">
    <location>
        <position position="559"/>
    </location>
    <ligand>
        <name>Ca(2+)</name>
        <dbReference type="ChEBI" id="CHEBI:29108"/>
        <label>3</label>
    </ligand>
</feature>
<evidence type="ECO:0000256" key="16">
    <source>
        <dbReference type="SAM" id="MobiDB-lite"/>
    </source>
</evidence>
<dbReference type="PROSITE" id="PS51642">
    <property type="entry name" value="HEMOPEXIN_2"/>
    <property type="match status" value="4"/>
</dbReference>
<dbReference type="InterPro" id="IPR002477">
    <property type="entry name" value="Peptidoglycan-bd-like"/>
</dbReference>
<evidence type="ECO:0000256" key="12">
    <source>
        <dbReference type="PIRSR" id="PIRSR621190-1"/>
    </source>
</evidence>
<keyword evidence="6" id="KW-0378">Hydrolase</keyword>
<dbReference type="Pfam" id="PF00413">
    <property type="entry name" value="Peptidase_M10"/>
    <property type="match status" value="1"/>
</dbReference>
<keyword evidence="10" id="KW-1015">Disulfide bond</keyword>
<dbReference type="InterPro" id="IPR018487">
    <property type="entry name" value="Hemopexin-like_repeat"/>
</dbReference>
<feature type="binding site" evidence="13">
    <location>
        <position position="538"/>
    </location>
    <ligand>
        <name>Ca(2+)</name>
        <dbReference type="ChEBI" id="CHEBI:29108"/>
        <label>3</label>
    </ligand>
</feature>
<feature type="binding site" evidence="13">
    <location>
        <position position="557"/>
    </location>
    <ligand>
        <name>Ca(2+)</name>
        <dbReference type="ChEBI" id="CHEBI:29108"/>
        <label>1</label>
    </ligand>
</feature>
<feature type="signal peptide" evidence="18">
    <location>
        <begin position="1"/>
        <end position="25"/>
    </location>
</feature>
<keyword evidence="7 13" id="KW-0862">Zinc</keyword>
<feature type="binding site" evidence="13">
    <location>
        <position position="554"/>
    </location>
    <ligand>
        <name>Zn(2+)</name>
        <dbReference type="ChEBI" id="CHEBI:29105"/>
        <label>1</label>
    </ligand>
</feature>
<dbReference type="InterPro" id="IPR024079">
    <property type="entry name" value="MetalloPept_cat_dom_sf"/>
</dbReference>
<dbReference type="Proteomes" id="UP000008143">
    <property type="component" value="Chromosome 1"/>
</dbReference>